<protein>
    <recommendedName>
        <fullName evidence="1">Secretion system C-terminal sorting domain-containing protein</fullName>
    </recommendedName>
</protein>
<gene>
    <name evidence="2" type="ORF">GCM10022407_36990</name>
</gene>
<proteinExistence type="predicted"/>
<dbReference type="NCBIfam" id="TIGR02608">
    <property type="entry name" value="delta_60_rpt"/>
    <property type="match status" value="9"/>
</dbReference>
<evidence type="ECO:0000313" key="2">
    <source>
        <dbReference type="EMBL" id="GAA3989020.1"/>
    </source>
</evidence>
<organism evidence="2 3">
    <name type="scientific">Hymenobacter antarcticus</name>
    <dbReference type="NCBI Taxonomy" id="486270"/>
    <lineage>
        <taxon>Bacteria</taxon>
        <taxon>Pseudomonadati</taxon>
        <taxon>Bacteroidota</taxon>
        <taxon>Cytophagia</taxon>
        <taxon>Cytophagales</taxon>
        <taxon>Hymenobacteraceae</taxon>
        <taxon>Hymenobacter</taxon>
    </lineage>
</organism>
<dbReference type="InterPro" id="IPR026444">
    <property type="entry name" value="Secre_tail"/>
</dbReference>
<dbReference type="RefSeq" id="WP_345126759.1">
    <property type="nucleotide sequence ID" value="NZ_BAABDI010000035.1"/>
</dbReference>
<dbReference type="Proteomes" id="UP001501556">
    <property type="component" value="Unassembled WGS sequence"/>
</dbReference>
<dbReference type="InterPro" id="IPR013431">
    <property type="entry name" value="Delta_60_rpt"/>
</dbReference>
<dbReference type="EMBL" id="BAABDI010000035">
    <property type="protein sequence ID" value="GAA3989020.1"/>
    <property type="molecule type" value="Genomic_DNA"/>
</dbReference>
<evidence type="ECO:0000313" key="3">
    <source>
        <dbReference type="Proteomes" id="UP001501556"/>
    </source>
</evidence>
<dbReference type="Pfam" id="PF17164">
    <property type="entry name" value="DUF5122"/>
    <property type="match status" value="7"/>
</dbReference>
<sequence>MYQPGTVTQAQRQPDGQTLLLGPFQRVASQASSQLVRLLAGSTQPDPAFQTNVAGLQGQIDRMALLPNGKILLLDNVYYGIPTGSGVITLGSVSRQALLLLNADGTPDAGFDAGLSVFASVRQALPQPDGKILLVGRFPATITQAGPCLIRLNADGSRDTSFQAVGFADNTASYSLPFFVALQPDGKLLVTGPFAAADGQPQQGVARLLPTGALDPTFQSALPPNTDVFTVMVQPDGNLLLTCAGALSTPNVIRLLATGSIDPTFQLGARFNYGFSASAIIAPVVQPDGRILIATRATALGSTPTGRVVRLLPTGALDPNFDNGRAAAGKPNSNASTWYPGSVQLLPNGQVLVAAGRLPAELFRYAPLATELPVGVVLLNADGSRDASFAPLVQEDGRVNDMALQPDGKLLVGGSFSEINGTPVRNLARLQPNGLVDASFAAVADAQVLALALQPDGRLAVGGDFDYLNGVARPALGRVLSTGAADASFVPPIAPAPTNGTGALPTSIQRLALDPATGGVLAAGDFRVQQGSTTRAAVLARFAGATGQVDASFQSTAPPNGFQIQDMVPQANGALLLAGQLPVGATLSAPIWRLLPTGALDPGFTLTTSSFGELALAVAQDSQGRLYLTGNFENLGAPGNHYMARLLANGSPDPSFQVVLPGSSPLANTVVVQPNGRVLLGGTLPSGAFNSEGTLRLLPTGALDTSYNPSAGPMGGGGRNGYVRRLLLQPNGAILAAGAFPQVGTLPINALVRLTDAHVLAIGHQQAAARLAAWPIPAHEVLHLSLDAASRPQRVELFDALGRVVLTQPVSNSELSLNTAALPAGVYLLRVRYAQAVPGTRRVVVE</sequence>
<dbReference type="SUPFAM" id="SSF63829">
    <property type="entry name" value="Calcium-dependent phosphotriesterase"/>
    <property type="match status" value="2"/>
</dbReference>
<evidence type="ECO:0000259" key="1">
    <source>
        <dbReference type="Pfam" id="PF18962"/>
    </source>
</evidence>
<dbReference type="NCBIfam" id="TIGR04183">
    <property type="entry name" value="Por_Secre_tail"/>
    <property type="match status" value="1"/>
</dbReference>
<dbReference type="InterPro" id="IPR011044">
    <property type="entry name" value="Quino_amine_DH_bsu"/>
</dbReference>
<dbReference type="Gene3D" id="2.80.10.50">
    <property type="match status" value="5"/>
</dbReference>
<dbReference type="Pfam" id="PF18962">
    <property type="entry name" value="Por_Secre_tail"/>
    <property type="match status" value="1"/>
</dbReference>
<comment type="caution">
    <text evidence="2">The sequence shown here is derived from an EMBL/GenBank/DDBJ whole genome shotgun (WGS) entry which is preliminary data.</text>
</comment>
<feature type="domain" description="Secretion system C-terminal sorting" evidence="1">
    <location>
        <begin position="774"/>
        <end position="835"/>
    </location>
</feature>
<name>A0ABP7QXV7_9BACT</name>
<dbReference type="SUPFAM" id="SSF50969">
    <property type="entry name" value="YVTN repeat-like/Quinoprotein amine dehydrogenase"/>
    <property type="match status" value="1"/>
</dbReference>
<keyword evidence="3" id="KW-1185">Reference proteome</keyword>
<reference evidence="3" key="1">
    <citation type="journal article" date="2019" name="Int. J. Syst. Evol. Microbiol.">
        <title>The Global Catalogue of Microorganisms (GCM) 10K type strain sequencing project: providing services to taxonomists for standard genome sequencing and annotation.</title>
        <authorList>
            <consortium name="The Broad Institute Genomics Platform"/>
            <consortium name="The Broad Institute Genome Sequencing Center for Infectious Disease"/>
            <person name="Wu L."/>
            <person name="Ma J."/>
        </authorList>
    </citation>
    <scope>NUCLEOTIDE SEQUENCE [LARGE SCALE GENOMIC DNA]</scope>
    <source>
        <strain evidence="3">JCM 17217</strain>
    </source>
</reference>
<accession>A0ABP7QXV7</accession>